<evidence type="ECO:0000313" key="1">
    <source>
        <dbReference type="EMBL" id="TNN49316.1"/>
    </source>
</evidence>
<gene>
    <name evidence="1" type="ORF">EYF80_040491</name>
</gene>
<reference evidence="1 2" key="1">
    <citation type="submission" date="2019-03" db="EMBL/GenBank/DDBJ databases">
        <title>First draft genome of Liparis tanakae, snailfish: a comprehensive survey of snailfish specific genes.</title>
        <authorList>
            <person name="Kim W."/>
            <person name="Song I."/>
            <person name="Jeong J.-H."/>
            <person name="Kim D."/>
            <person name="Kim S."/>
            <person name="Ryu S."/>
            <person name="Song J.Y."/>
            <person name="Lee S.K."/>
        </authorList>
    </citation>
    <scope>NUCLEOTIDE SEQUENCE [LARGE SCALE GENOMIC DNA]</scope>
    <source>
        <tissue evidence="1">Muscle</tissue>
    </source>
</reference>
<proteinExistence type="predicted"/>
<dbReference type="EMBL" id="SRLO01000661">
    <property type="protein sequence ID" value="TNN49316.1"/>
    <property type="molecule type" value="Genomic_DNA"/>
</dbReference>
<sequence>MALENCFAEEPRASAARGRPLRDRKNYCSCLLHVEVLQEGVAVPRLDGAREGGGASLLTLQTRMRADL</sequence>
<name>A0A4Z2G6Z2_9TELE</name>
<comment type="caution">
    <text evidence="1">The sequence shown here is derived from an EMBL/GenBank/DDBJ whole genome shotgun (WGS) entry which is preliminary data.</text>
</comment>
<protein>
    <submittedName>
        <fullName evidence="1">Uncharacterized protein</fullName>
    </submittedName>
</protein>
<dbReference type="Proteomes" id="UP000314294">
    <property type="component" value="Unassembled WGS sequence"/>
</dbReference>
<keyword evidence="2" id="KW-1185">Reference proteome</keyword>
<organism evidence="1 2">
    <name type="scientific">Liparis tanakae</name>
    <name type="common">Tanaka's snailfish</name>
    <dbReference type="NCBI Taxonomy" id="230148"/>
    <lineage>
        <taxon>Eukaryota</taxon>
        <taxon>Metazoa</taxon>
        <taxon>Chordata</taxon>
        <taxon>Craniata</taxon>
        <taxon>Vertebrata</taxon>
        <taxon>Euteleostomi</taxon>
        <taxon>Actinopterygii</taxon>
        <taxon>Neopterygii</taxon>
        <taxon>Teleostei</taxon>
        <taxon>Neoteleostei</taxon>
        <taxon>Acanthomorphata</taxon>
        <taxon>Eupercaria</taxon>
        <taxon>Perciformes</taxon>
        <taxon>Cottioidei</taxon>
        <taxon>Cottales</taxon>
        <taxon>Liparidae</taxon>
        <taxon>Liparis</taxon>
    </lineage>
</organism>
<evidence type="ECO:0000313" key="2">
    <source>
        <dbReference type="Proteomes" id="UP000314294"/>
    </source>
</evidence>
<accession>A0A4Z2G6Z2</accession>
<dbReference type="AlphaFoldDB" id="A0A4Z2G6Z2"/>